<dbReference type="GO" id="GO:0017089">
    <property type="term" value="F:glycolipid transfer activity"/>
    <property type="evidence" value="ECO:0007669"/>
    <property type="project" value="TreeGrafter"/>
</dbReference>
<organism evidence="3 4">
    <name type="scientific">Ilyomonas limi</name>
    <dbReference type="NCBI Taxonomy" id="2575867"/>
    <lineage>
        <taxon>Bacteria</taxon>
        <taxon>Pseudomonadati</taxon>
        <taxon>Bacteroidota</taxon>
        <taxon>Chitinophagia</taxon>
        <taxon>Chitinophagales</taxon>
        <taxon>Chitinophagaceae</taxon>
        <taxon>Ilyomonas</taxon>
    </lineage>
</organism>
<dbReference type="PANTHER" id="PTHR36504">
    <property type="entry name" value="LIPOPOLYSACCHARIDE EXPORT SYSTEM PROTEIN LPTA"/>
    <property type="match status" value="1"/>
</dbReference>
<dbReference type="PANTHER" id="PTHR36504:SF1">
    <property type="entry name" value="LIPOPOLYSACCHARIDE EXPORT SYSTEM PROTEIN LPTA"/>
    <property type="match status" value="1"/>
</dbReference>
<dbReference type="GO" id="GO:0015920">
    <property type="term" value="P:lipopolysaccharide transport"/>
    <property type="evidence" value="ECO:0007669"/>
    <property type="project" value="TreeGrafter"/>
</dbReference>
<dbReference type="Proteomes" id="UP000305848">
    <property type="component" value="Unassembled WGS sequence"/>
</dbReference>
<dbReference type="Gene3D" id="2.60.450.10">
    <property type="entry name" value="Lipopolysaccharide (LPS) transport protein A like domain"/>
    <property type="match status" value="2"/>
</dbReference>
<dbReference type="AlphaFoldDB" id="A0A4U3L176"/>
<feature type="domain" description="Organic solvent tolerance-like N-terminal" evidence="2">
    <location>
        <begin position="45"/>
        <end position="201"/>
    </location>
</feature>
<accession>A0A4U3L176</accession>
<evidence type="ECO:0000313" key="4">
    <source>
        <dbReference type="Proteomes" id="UP000305848"/>
    </source>
</evidence>
<dbReference type="RefSeq" id="WP_170971049.1">
    <property type="nucleotide sequence ID" value="NZ_SZQL01000007.1"/>
</dbReference>
<evidence type="ECO:0000259" key="2">
    <source>
        <dbReference type="Pfam" id="PF13100"/>
    </source>
</evidence>
<proteinExistence type="predicted"/>
<evidence type="ECO:0000256" key="1">
    <source>
        <dbReference type="ARBA" id="ARBA00022729"/>
    </source>
</evidence>
<gene>
    <name evidence="3" type="ORF">FC093_10335</name>
</gene>
<dbReference type="EMBL" id="SZQL01000007">
    <property type="protein sequence ID" value="TKK68512.1"/>
    <property type="molecule type" value="Genomic_DNA"/>
</dbReference>
<dbReference type="GO" id="GO:0009279">
    <property type="term" value="C:cell outer membrane"/>
    <property type="evidence" value="ECO:0007669"/>
    <property type="project" value="TreeGrafter"/>
</dbReference>
<comment type="caution">
    <text evidence="3">The sequence shown here is derived from an EMBL/GenBank/DDBJ whole genome shotgun (WGS) entry which is preliminary data.</text>
</comment>
<name>A0A4U3L176_9BACT</name>
<reference evidence="3 4" key="1">
    <citation type="submission" date="2019-05" db="EMBL/GenBank/DDBJ databases">
        <title>Panacibacter sp. strain 17mud1-8 Genome sequencing and assembly.</title>
        <authorList>
            <person name="Chhetri G."/>
        </authorList>
    </citation>
    <scope>NUCLEOTIDE SEQUENCE [LARGE SCALE GENOMIC DNA]</scope>
    <source>
        <strain evidence="3 4">17mud1-8</strain>
    </source>
</reference>
<evidence type="ECO:0000313" key="3">
    <source>
        <dbReference type="EMBL" id="TKK68512.1"/>
    </source>
</evidence>
<dbReference type="Pfam" id="PF13100">
    <property type="entry name" value="OstA_2"/>
    <property type="match status" value="1"/>
</dbReference>
<protein>
    <recommendedName>
        <fullName evidence="2">Organic solvent tolerance-like N-terminal domain-containing protein</fullName>
    </recommendedName>
</protein>
<keyword evidence="4" id="KW-1185">Reference proteome</keyword>
<sequence length="549" mass="62212">MSLFNSHSSMSGYYGIKAIIFFIFLWWCNSIIAQQPAPNSGSDRRINIVHADKLNFKKLNDSTDLQILAGSVVVKQQNNTFYCDSAIINQRINTLEAFGHVHINNADSVHTYADYLRYIGNDKRAFLKNNVRLTDGKGVLTTPELEYDTQNKIGTYSQGGKLVNGTTTLTSKEGYYYGQTRDAYFKKDVLLVNPDYRVTTDTLLYNTYTTITTFTVPTIITFGTKKINTTNGYYNLTSKESYFGQRPIIQDSTSLLIADETAGNDSTGFAEARGNVIFRDTAQGLAMFANNVKTNRDAGSLLATEHPVMMVKQNNDSLFIAADTLFSGKLSMLKGIRNVPAVRDSMPSLDSMTFTKQDSARDRYFEAYYNVRIFSDSLQATADSLFYSSMDSVFRLLTNPVIWSSNSQITGDTIYLFTKNKKPERLYVFENALVISDVDSSAFFNQVSGRILNSYFDSGRINHIHTQGNAEAVYYTQDDNKKFVGVDKSSCDIIDTYFRDQKPYKVIRRSDLKGTFYPMRQVNHEELKLRGFNWQIDKRPKSKDELFGT</sequence>
<dbReference type="GO" id="GO:0030288">
    <property type="term" value="C:outer membrane-bounded periplasmic space"/>
    <property type="evidence" value="ECO:0007669"/>
    <property type="project" value="TreeGrafter"/>
</dbReference>
<keyword evidence="1" id="KW-0732">Signal</keyword>
<dbReference type="InterPro" id="IPR052037">
    <property type="entry name" value="LPS_export_LptA"/>
</dbReference>
<dbReference type="InterPro" id="IPR005653">
    <property type="entry name" value="OstA-like_N"/>
</dbReference>